<dbReference type="SUPFAM" id="SSF75005">
    <property type="entry name" value="Arabinanase/levansucrase/invertase"/>
    <property type="match status" value="1"/>
</dbReference>
<reference evidence="8 9" key="1">
    <citation type="submission" date="2018-10" db="EMBL/GenBank/DDBJ databases">
        <title>Fifty Aureobasidium pullulans genomes reveal a recombining polyextremotolerant generalist.</title>
        <authorList>
            <person name="Gostincar C."/>
            <person name="Turk M."/>
            <person name="Zajc J."/>
            <person name="Gunde-Cimerman N."/>
        </authorList>
    </citation>
    <scope>NUCLEOTIDE SEQUENCE [LARGE SCALE GENOMIC DNA]</scope>
    <source>
        <strain evidence="8 9">EXF-3519</strain>
    </source>
</reference>
<dbReference type="Pfam" id="PF04616">
    <property type="entry name" value="Glyco_hydro_43"/>
    <property type="match status" value="1"/>
</dbReference>
<organism evidence="8 9">
    <name type="scientific">Aureobasidium pullulans</name>
    <name type="common">Black yeast</name>
    <name type="synonym">Pullularia pullulans</name>
    <dbReference type="NCBI Taxonomy" id="5580"/>
    <lineage>
        <taxon>Eukaryota</taxon>
        <taxon>Fungi</taxon>
        <taxon>Dikarya</taxon>
        <taxon>Ascomycota</taxon>
        <taxon>Pezizomycotina</taxon>
        <taxon>Dothideomycetes</taxon>
        <taxon>Dothideomycetidae</taxon>
        <taxon>Dothideales</taxon>
        <taxon>Saccotheciaceae</taxon>
        <taxon>Aureobasidium</taxon>
    </lineage>
</organism>
<dbReference type="CDD" id="cd18820">
    <property type="entry name" value="GH43_LbAraf43-like"/>
    <property type="match status" value="1"/>
</dbReference>
<gene>
    <name evidence="8" type="ORF">D6C85_09545</name>
</gene>
<evidence type="ECO:0000256" key="5">
    <source>
        <dbReference type="RuleBase" id="RU361187"/>
    </source>
</evidence>
<keyword evidence="3 5" id="KW-0378">Hydrolase</keyword>
<accession>A0A4S9W8G6</accession>
<proteinExistence type="inferred from homology"/>
<feature type="transmembrane region" description="Helical" evidence="7">
    <location>
        <begin position="27"/>
        <end position="45"/>
    </location>
</feature>
<protein>
    <submittedName>
        <fullName evidence="8">Arabinanase/levansucrase/invertase</fullName>
    </submittedName>
</protein>
<dbReference type="InterPro" id="IPR006710">
    <property type="entry name" value="Glyco_hydro_43"/>
</dbReference>
<keyword evidence="7" id="KW-0812">Transmembrane</keyword>
<dbReference type="Proteomes" id="UP000309734">
    <property type="component" value="Unassembled WGS sequence"/>
</dbReference>
<keyword evidence="2" id="KW-0732">Signal</keyword>
<dbReference type="InterPro" id="IPR023296">
    <property type="entry name" value="Glyco_hydro_beta-prop_sf"/>
</dbReference>
<dbReference type="AlphaFoldDB" id="A0A4S9W8G6"/>
<evidence type="ECO:0000256" key="6">
    <source>
        <dbReference type="SAM" id="MobiDB-lite"/>
    </source>
</evidence>
<dbReference type="PANTHER" id="PTHR43817">
    <property type="entry name" value="GLYCOSYL HYDROLASE"/>
    <property type="match status" value="1"/>
</dbReference>
<feature type="transmembrane region" description="Helical" evidence="7">
    <location>
        <begin position="57"/>
        <end position="76"/>
    </location>
</feature>
<evidence type="ECO:0000256" key="3">
    <source>
        <dbReference type="ARBA" id="ARBA00022801"/>
    </source>
</evidence>
<keyword evidence="7" id="KW-1133">Transmembrane helix</keyword>
<dbReference type="Gene3D" id="2.115.10.20">
    <property type="entry name" value="Glycosyl hydrolase domain, family 43"/>
    <property type="match status" value="1"/>
</dbReference>
<dbReference type="GO" id="GO:0004553">
    <property type="term" value="F:hydrolase activity, hydrolyzing O-glycosyl compounds"/>
    <property type="evidence" value="ECO:0007669"/>
    <property type="project" value="InterPro"/>
</dbReference>
<evidence type="ECO:0000313" key="9">
    <source>
        <dbReference type="Proteomes" id="UP000309734"/>
    </source>
</evidence>
<evidence type="ECO:0000256" key="7">
    <source>
        <dbReference type="SAM" id="Phobius"/>
    </source>
</evidence>
<feature type="region of interest" description="Disordered" evidence="6">
    <location>
        <begin position="409"/>
        <end position="429"/>
    </location>
</feature>
<comment type="caution">
    <text evidence="8">The sequence shown here is derived from an EMBL/GenBank/DDBJ whole genome shotgun (WGS) entry which is preliminary data.</text>
</comment>
<sequence length="429" mass="48837">MPSLLLAHHLLISHVHLFRFTPQLQRSIIFFFSGLPFLVSLTSLFRFSPQHRRGIMFFLSALPFLGFLTSLVSAQYSNAANSTASNGTTSFNNPILNEVGADPWVIRHGDYYYMTYTTNTNITILRSSVLTDWDNADVKLAFDPPPGMNYSTDLWAPELHLIDNSWYIIMTADPNFDTPSPEIDMWCDFNCPAVHHRMYVLEGSSSDPWDSTYTLKSQLNTYDQFAIDGTYFQHGSGLYHIYSCWYRQYDAWPANLCITKMSDPWTVESNFTERQIISTPDNPWEKTPYGRPFNQRLSSNEGPQQLTNPTTGQQFVIYSAARSDNRNYCLGQLELIGDDPMNPSDWRKNNQGCVFYQNPKAEAYGVGHASFTKSPDGTEDWIVYHGMRDPANGWSARTIRAQPFTWNADGSPKFPRPGYGPYQVPSGQA</sequence>
<dbReference type="EMBL" id="QZBS01000544">
    <property type="protein sequence ID" value="THZ61350.1"/>
    <property type="molecule type" value="Genomic_DNA"/>
</dbReference>
<dbReference type="PANTHER" id="PTHR43817:SF1">
    <property type="entry name" value="HYDROLASE, FAMILY 43, PUTATIVE (AFU_ORTHOLOGUE AFUA_3G01660)-RELATED"/>
    <property type="match status" value="1"/>
</dbReference>
<comment type="similarity">
    <text evidence="1 5">Belongs to the glycosyl hydrolase 43 family.</text>
</comment>
<dbReference type="GO" id="GO:0005975">
    <property type="term" value="P:carbohydrate metabolic process"/>
    <property type="evidence" value="ECO:0007669"/>
    <property type="project" value="InterPro"/>
</dbReference>
<evidence type="ECO:0000313" key="8">
    <source>
        <dbReference type="EMBL" id="THZ61350.1"/>
    </source>
</evidence>
<name>A0A4S9W8G6_AURPU</name>
<evidence type="ECO:0000256" key="2">
    <source>
        <dbReference type="ARBA" id="ARBA00022729"/>
    </source>
</evidence>
<keyword evidence="7" id="KW-0472">Membrane</keyword>
<keyword evidence="4 5" id="KW-0326">Glycosidase</keyword>
<evidence type="ECO:0000256" key="1">
    <source>
        <dbReference type="ARBA" id="ARBA00009865"/>
    </source>
</evidence>
<evidence type="ECO:0000256" key="4">
    <source>
        <dbReference type="ARBA" id="ARBA00023295"/>
    </source>
</evidence>